<name>A0A084AJL7_STACB</name>
<organism evidence="5 6">
    <name type="scientific">Stachybotrys chartarum (strain CBS 109288 / IBT 7711)</name>
    <name type="common">Toxic black mold</name>
    <name type="synonym">Stilbospora chartarum</name>
    <dbReference type="NCBI Taxonomy" id="1280523"/>
    <lineage>
        <taxon>Eukaryota</taxon>
        <taxon>Fungi</taxon>
        <taxon>Dikarya</taxon>
        <taxon>Ascomycota</taxon>
        <taxon>Pezizomycotina</taxon>
        <taxon>Sordariomycetes</taxon>
        <taxon>Hypocreomycetidae</taxon>
        <taxon>Hypocreales</taxon>
        <taxon>Stachybotryaceae</taxon>
        <taxon>Stachybotrys</taxon>
    </lineage>
</organism>
<feature type="transmembrane region" description="Helical" evidence="3">
    <location>
        <begin position="50"/>
        <end position="75"/>
    </location>
</feature>
<evidence type="ECO:0000256" key="3">
    <source>
        <dbReference type="SAM" id="Phobius"/>
    </source>
</evidence>
<keyword evidence="3" id="KW-1133">Transmembrane helix</keyword>
<dbReference type="HOGENOM" id="CLU_035914_1_2_1"/>
<dbReference type="Gene3D" id="1.10.1280.10">
    <property type="entry name" value="Di-copper center containing domain from catechol oxidase"/>
    <property type="match status" value="1"/>
</dbReference>
<dbReference type="PANTHER" id="PTHR11474:SF126">
    <property type="entry name" value="TYROSINASE-LIKE PROTEIN TYR-1-RELATED"/>
    <property type="match status" value="1"/>
</dbReference>
<feature type="domain" description="Tyrosinase copper-binding" evidence="4">
    <location>
        <begin position="315"/>
        <end position="326"/>
    </location>
</feature>
<accession>A0A084AJL7</accession>
<dbReference type="Proteomes" id="UP000028045">
    <property type="component" value="Unassembled WGS sequence"/>
</dbReference>
<dbReference type="GO" id="GO:0046872">
    <property type="term" value="F:metal ion binding"/>
    <property type="evidence" value="ECO:0007669"/>
    <property type="project" value="UniProtKB-KW"/>
</dbReference>
<protein>
    <recommendedName>
        <fullName evidence="4">Tyrosinase copper-binding domain-containing protein</fullName>
    </recommendedName>
</protein>
<dbReference type="EMBL" id="KL648701">
    <property type="protein sequence ID" value="KEY65496.1"/>
    <property type="molecule type" value="Genomic_DNA"/>
</dbReference>
<gene>
    <name evidence="5" type="ORF">S7711_09287</name>
</gene>
<dbReference type="Pfam" id="PF00264">
    <property type="entry name" value="Tyrosinase"/>
    <property type="match status" value="1"/>
</dbReference>
<dbReference type="InterPro" id="IPR002227">
    <property type="entry name" value="Tyrosinase_Cu-bd"/>
</dbReference>
<dbReference type="OrthoDB" id="6132182at2759"/>
<evidence type="ECO:0000256" key="2">
    <source>
        <dbReference type="ARBA" id="ARBA00023008"/>
    </source>
</evidence>
<dbReference type="SUPFAM" id="SSF48056">
    <property type="entry name" value="Di-copper centre-containing domain"/>
    <property type="match status" value="1"/>
</dbReference>
<evidence type="ECO:0000259" key="4">
    <source>
        <dbReference type="PROSITE" id="PS00498"/>
    </source>
</evidence>
<keyword evidence="1" id="KW-0479">Metal-binding</keyword>
<dbReference type="PROSITE" id="PS00498">
    <property type="entry name" value="TYROSINASE_2"/>
    <property type="match status" value="1"/>
</dbReference>
<keyword evidence="2" id="KW-0186">Copper</keyword>
<evidence type="ECO:0000313" key="6">
    <source>
        <dbReference type="Proteomes" id="UP000028045"/>
    </source>
</evidence>
<dbReference type="AlphaFoldDB" id="A0A084AJL7"/>
<dbReference type="GO" id="GO:0016491">
    <property type="term" value="F:oxidoreductase activity"/>
    <property type="evidence" value="ECO:0007669"/>
    <property type="project" value="InterPro"/>
</dbReference>
<proteinExistence type="predicted"/>
<dbReference type="InterPro" id="IPR008922">
    <property type="entry name" value="Di-copper_centre_dom_sf"/>
</dbReference>
<sequence>MFPTAQSSLHQQLREYDSVPLSEEASDAAALLREDEKVSRATSRRPWWRATWCAAVLVGVGLVVGAVLVFAMGYASGQYQHEQQDHAEEAAAAATHSNGECTKPYYRREWRTLSDAEKKDYIDAFQCFIEAPSELGMNGTLYDDFAWVHNLVAHGTHTKAPFLTWHRRFIWVYEQRLRKTCGYKGALPYWDWSLDWENLTGSPIFDSKLGFGSDGDPEAPIHRTAHCVTDTPFKKLEPQWYGSEYSPHCLTRWFYDDWVEHFLNPESIEEILASDTYSKFFIALEMGPHDIIPGDLRGDFTTFTAPNVQLTTTADPIFYLHHSQLDRIWWLWQSRDKENRVKSYDGKADGGADVTLSDLLPLAGLDKDLTVAEIMDTESNGMCYRYMYI</sequence>
<evidence type="ECO:0000313" key="5">
    <source>
        <dbReference type="EMBL" id="KEY65496.1"/>
    </source>
</evidence>
<keyword evidence="3" id="KW-0812">Transmembrane</keyword>
<keyword evidence="3" id="KW-0472">Membrane</keyword>
<evidence type="ECO:0000256" key="1">
    <source>
        <dbReference type="ARBA" id="ARBA00022723"/>
    </source>
</evidence>
<keyword evidence="6" id="KW-1185">Reference proteome</keyword>
<dbReference type="PANTHER" id="PTHR11474">
    <property type="entry name" value="TYROSINASE FAMILY MEMBER"/>
    <property type="match status" value="1"/>
</dbReference>
<reference evidence="5 6" key="1">
    <citation type="journal article" date="2014" name="BMC Genomics">
        <title>Comparative genome sequencing reveals chemotype-specific gene clusters in the toxigenic black mold Stachybotrys.</title>
        <authorList>
            <person name="Semeiks J."/>
            <person name="Borek D."/>
            <person name="Otwinowski Z."/>
            <person name="Grishin N.V."/>
        </authorList>
    </citation>
    <scope>NUCLEOTIDE SEQUENCE [LARGE SCALE GENOMIC DNA]</scope>
    <source>
        <strain evidence="6">CBS 109288 / IBT 7711</strain>
    </source>
</reference>
<dbReference type="InterPro" id="IPR050316">
    <property type="entry name" value="Tyrosinase/Hemocyanin"/>
</dbReference>
<dbReference type="PRINTS" id="PR00092">
    <property type="entry name" value="TYROSINASE"/>
</dbReference>